<evidence type="ECO:0000313" key="1">
    <source>
        <dbReference type="EMBL" id="AWK05634.1"/>
    </source>
</evidence>
<gene>
    <name evidence="1" type="ORF">HYN56_15860</name>
</gene>
<proteinExistence type="predicted"/>
<accession>A0A2S1YNG5</accession>
<evidence type="ECO:0000313" key="2">
    <source>
        <dbReference type="Proteomes" id="UP000245250"/>
    </source>
</evidence>
<reference evidence="1 2" key="1">
    <citation type="submission" date="2018-05" db="EMBL/GenBank/DDBJ databases">
        <title>Genome sequencing of Flavobacterium sp. HYN0056.</title>
        <authorList>
            <person name="Yi H."/>
            <person name="Baek C."/>
        </authorList>
    </citation>
    <scope>NUCLEOTIDE SEQUENCE [LARGE SCALE GENOMIC DNA]</scope>
    <source>
        <strain evidence="1 2">HYN0056</strain>
    </source>
</reference>
<dbReference type="EMBL" id="CP029255">
    <property type="protein sequence ID" value="AWK05634.1"/>
    <property type="molecule type" value="Genomic_DNA"/>
</dbReference>
<dbReference type="OrthoDB" id="6225685at2"/>
<sequence>MAFGFFNDCFVIKIPITFIVVSNFWHGAIAGLFISGLNHVAHKAKSTFKVYDDDGDYIGKIKVLKYNLDENGLEIELGFKSASSKYSDYNWVQTVSTNYNGDLGRIW</sequence>
<keyword evidence="2" id="KW-1185">Reference proteome</keyword>
<organism evidence="1 2">
    <name type="scientific">Flavobacterium crocinum</name>
    <dbReference type="NCBI Taxonomy" id="2183896"/>
    <lineage>
        <taxon>Bacteria</taxon>
        <taxon>Pseudomonadati</taxon>
        <taxon>Bacteroidota</taxon>
        <taxon>Flavobacteriia</taxon>
        <taxon>Flavobacteriales</taxon>
        <taxon>Flavobacteriaceae</taxon>
        <taxon>Flavobacterium</taxon>
    </lineage>
</organism>
<dbReference type="Proteomes" id="UP000245250">
    <property type="component" value="Chromosome"/>
</dbReference>
<dbReference type="RefSeq" id="WP_109193072.1">
    <property type="nucleotide sequence ID" value="NZ_CP029255.1"/>
</dbReference>
<name>A0A2S1YNG5_9FLAO</name>
<protein>
    <submittedName>
        <fullName evidence="1">Uncharacterized protein</fullName>
    </submittedName>
</protein>
<dbReference type="KEGG" id="fcr:HYN56_15860"/>
<dbReference type="AlphaFoldDB" id="A0A2S1YNG5"/>